<gene>
    <name evidence="1" type="ordered locus">Fbal_1438</name>
</gene>
<dbReference type="AlphaFoldDB" id="E1SNF8"/>
<sequence length="48" mass="5292">MASFVVATLVRGRLQKPGNPTASRIQKTPEIEFNIGAQDTLIVELFSF</sequence>
<dbReference type="GeneID" id="67184150"/>
<accession>E1SNF8</accession>
<dbReference type="RefSeq" id="WP_013344948.1">
    <property type="nucleotide sequence ID" value="NC_014541.1"/>
</dbReference>
<keyword evidence="2" id="KW-1185">Reference proteome</keyword>
<dbReference type="KEGG" id="fbl:Fbal_1438"/>
<organism evidence="1 2">
    <name type="scientific">Ferrimonas balearica (strain DSM 9799 / CCM 4581 / KCTC 23876 / PAT)</name>
    <dbReference type="NCBI Taxonomy" id="550540"/>
    <lineage>
        <taxon>Bacteria</taxon>
        <taxon>Pseudomonadati</taxon>
        <taxon>Pseudomonadota</taxon>
        <taxon>Gammaproteobacteria</taxon>
        <taxon>Alteromonadales</taxon>
        <taxon>Ferrimonadaceae</taxon>
        <taxon>Ferrimonas</taxon>
    </lineage>
</organism>
<name>E1SNF8_FERBD</name>
<dbReference type="HOGENOM" id="CLU_3153048_0_0_6"/>
<reference evidence="1 2" key="1">
    <citation type="journal article" date="2010" name="Stand. Genomic Sci.">
        <title>Complete genome sequence of Ferrimonas balearica type strain (PAT).</title>
        <authorList>
            <person name="Nolan M."/>
            <person name="Sikorski J."/>
            <person name="Davenport K."/>
            <person name="Lucas S."/>
            <person name="Glavina Del Rio T."/>
            <person name="Tice H."/>
            <person name="Cheng J."/>
            <person name="Goodwin L."/>
            <person name="Pitluck S."/>
            <person name="Liolios K."/>
            <person name="Ivanova N."/>
            <person name="Mavromatis K."/>
            <person name="Ovchinnikova G."/>
            <person name="Pati A."/>
            <person name="Chen A."/>
            <person name="Palaniappan K."/>
            <person name="Land M."/>
            <person name="Hauser L."/>
            <person name="Chang Y."/>
            <person name="Jeffries C."/>
            <person name="Tapia R."/>
            <person name="Brettin T."/>
            <person name="Detter J."/>
            <person name="Han C."/>
            <person name="Yasawong M."/>
            <person name="Rohde M."/>
            <person name="Tindall B."/>
            <person name="Goker M."/>
            <person name="Woyke T."/>
            <person name="Bristow J."/>
            <person name="Eisen J."/>
            <person name="Markowitz V."/>
            <person name="Hugenholtz P."/>
            <person name="Kyrpides N."/>
            <person name="Klenk H."/>
            <person name="Lapidus A."/>
        </authorList>
    </citation>
    <scope>NUCLEOTIDE SEQUENCE [LARGE SCALE GENOMIC DNA]</scope>
    <source>
        <strain evidence="2">DSM 9799 / CCM 4581 / KCTC 23876 / PAT</strain>
    </source>
</reference>
<protein>
    <submittedName>
        <fullName evidence="1">Uncharacterized protein</fullName>
    </submittedName>
</protein>
<dbReference type="Proteomes" id="UP000006683">
    <property type="component" value="Chromosome"/>
</dbReference>
<evidence type="ECO:0000313" key="2">
    <source>
        <dbReference type="Proteomes" id="UP000006683"/>
    </source>
</evidence>
<evidence type="ECO:0000313" key="1">
    <source>
        <dbReference type="EMBL" id="ADN75642.1"/>
    </source>
</evidence>
<proteinExistence type="predicted"/>
<dbReference type="STRING" id="550540.Fbal_1438"/>
<dbReference type="EMBL" id="CP002209">
    <property type="protein sequence ID" value="ADN75642.1"/>
    <property type="molecule type" value="Genomic_DNA"/>
</dbReference>